<feature type="domain" description="FAD-binding PCMH-type" evidence="6">
    <location>
        <begin position="71"/>
        <end position="234"/>
    </location>
</feature>
<accession>A0A9P6CGX9</accession>
<gene>
    <name evidence="7" type="ORF">BDZ94DRAFT_1281348</name>
</gene>
<sequence>MFNLRGYGAFLSPTLAYNATAHRVLHYKIFPIVSRYDMVFRISAAFFGFLGLLNLTGAVPYNTFDGDGFPACNNVAQVYRPSTVDEIAAIVKDASSKGRPVRASGNGHMWYDTMCSDDPNTIIIKTDAVNRISDLVLSGGKGSVIVEAGATFPQVAEWLHARGASLGYTLVNWNITIAGAMAMGAHRSSLREDSQVSSDVVHLERDQSDTWLAATTSLGLLGVIARVKLEILADFKVYANQQILNEDTVLNGDMYAAVSPYVTANYWPRKGLKKFHLRTYGVVPSWIPGAAFQSTFSVTETEGNLALSLLNGGQNISAANFVTEGIFFGLWSAPNFHDKTTDLPLLIWPVVGYAYDVLIGGLYPNQRPEWEYGLHGKTLELAVPMTQANQLLKRVRQLFDQAAKDGKPVTSTYRSFLGQTTERIGNRTADWSKGAMMFDFPSFVPTTGDHHRYNEEWYATLARTLIDEFPVRPHWTKNTRDVFRQSLKNLDEDSLQRFAKVRAQFDPKKTFKSVVGEIIGVM</sequence>
<comment type="caution">
    <text evidence="7">The sequence shown here is derived from an EMBL/GenBank/DDBJ whole genome shotgun (WGS) entry which is preliminary data.</text>
</comment>
<evidence type="ECO:0000256" key="4">
    <source>
        <dbReference type="ARBA" id="ARBA00033418"/>
    </source>
</evidence>
<organism evidence="7 8">
    <name type="scientific">Collybia nuda</name>
    <dbReference type="NCBI Taxonomy" id="64659"/>
    <lineage>
        <taxon>Eukaryota</taxon>
        <taxon>Fungi</taxon>
        <taxon>Dikarya</taxon>
        <taxon>Basidiomycota</taxon>
        <taxon>Agaricomycotina</taxon>
        <taxon>Agaricomycetes</taxon>
        <taxon>Agaricomycetidae</taxon>
        <taxon>Agaricales</taxon>
        <taxon>Tricholomatineae</taxon>
        <taxon>Clitocybaceae</taxon>
        <taxon>Collybia</taxon>
    </lineage>
</organism>
<dbReference type="InterPro" id="IPR006094">
    <property type="entry name" value="Oxid_FAD_bind_N"/>
</dbReference>
<keyword evidence="5" id="KW-0472">Membrane</keyword>
<dbReference type="PANTHER" id="PTHR43762">
    <property type="entry name" value="L-GULONOLACTONE OXIDASE"/>
    <property type="match status" value="1"/>
</dbReference>
<dbReference type="AlphaFoldDB" id="A0A9P6CGX9"/>
<keyword evidence="8" id="KW-1185">Reference proteome</keyword>
<proteinExistence type="predicted"/>
<evidence type="ECO:0000256" key="3">
    <source>
        <dbReference type="ARBA" id="ARBA00023002"/>
    </source>
</evidence>
<dbReference type="EC" id="1.1.3.37" evidence="2"/>
<dbReference type="Gene3D" id="3.30.43.10">
    <property type="entry name" value="Uridine Diphospho-n-acetylenolpyruvylglucosamine Reductase, domain 2"/>
    <property type="match status" value="1"/>
</dbReference>
<dbReference type="GO" id="GO:0071949">
    <property type="term" value="F:FAD binding"/>
    <property type="evidence" value="ECO:0007669"/>
    <property type="project" value="InterPro"/>
</dbReference>
<keyword evidence="5" id="KW-1133">Transmembrane helix</keyword>
<dbReference type="Gene3D" id="3.30.465.10">
    <property type="match status" value="1"/>
</dbReference>
<name>A0A9P6CGX9_9AGAR</name>
<dbReference type="Pfam" id="PF01565">
    <property type="entry name" value="FAD_binding_4"/>
    <property type="match status" value="1"/>
</dbReference>
<dbReference type="GO" id="GO:0016020">
    <property type="term" value="C:membrane"/>
    <property type="evidence" value="ECO:0007669"/>
    <property type="project" value="InterPro"/>
</dbReference>
<evidence type="ECO:0000313" key="7">
    <source>
        <dbReference type="EMBL" id="KAF9465801.1"/>
    </source>
</evidence>
<evidence type="ECO:0000256" key="2">
    <source>
        <dbReference type="ARBA" id="ARBA00013136"/>
    </source>
</evidence>
<dbReference type="SUPFAM" id="SSF56176">
    <property type="entry name" value="FAD-binding/transporter-associated domain-like"/>
    <property type="match status" value="1"/>
</dbReference>
<dbReference type="InterPro" id="IPR016167">
    <property type="entry name" value="FAD-bd_PCMH_sub1"/>
</dbReference>
<evidence type="ECO:0000256" key="5">
    <source>
        <dbReference type="SAM" id="Phobius"/>
    </source>
</evidence>
<evidence type="ECO:0000259" key="6">
    <source>
        <dbReference type="PROSITE" id="PS51387"/>
    </source>
</evidence>
<comment type="pathway">
    <text evidence="1">Cofactor biosynthesis; D-erythroascorbate biosynthesis; dehydro-D-arabinono-1,4-lactone from D-arabinose: step 2/2.</text>
</comment>
<dbReference type="Proteomes" id="UP000807353">
    <property type="component" value="Unassembled WGS sequence"/>
</dbReference>
<reference evidence="7" key="1">
    <citation type="submission" date="2020-11" db="EMBL/GenBank/DDBJ databases">
        <authorList>
            <consortium name="DOE Joint Genome Institute"/>
            <person name="Ahrendt S."/>
            <person name="Riley R."/>
            <person name="Andreopoulos W."/>
            <person name="Labutti K."/>
            <person name="Pangilinan J."/>
            <person name="Ruiz-Duenas F.J."/>
            <person name="Barrasa J.M."/>
            <person name="Sanchez-Garcia M."/>
            <person name="Camarero S."/>
            <person name="Miyauchi S."/>
            <person name="Serrano A."/>
            <person name="Linde D."/>
            <person name="Babiker R."/>
            <person name="Drula E."/>
            <person name="Ayuso-Fernandez I."/>
            <person name="Pacheco R."/>
            <person name="Padilla G."/>
            <person name="Ferreira P."/>
            <person name="Barriuso J."/>
            <person name="Kellner H."/>
            <person name="Castanera R."/>
            <person name="Alfaro M."/>
            <person name="Ramirez L."/>
            <person name="Pisabarro A.G."/>
            <person name="Kuo A."/>
            <person name="Tritt A."/>
            <person name="Lipzen A."/>
            <person name="He G."/>
            <person name="Yan M."/>
            <person name="Ng V."/>
            <person name="Cullen D."/>
            <person name="Martin F."/>
            <person name="Rosso M.-N."/>
            <person name="Henrissat B."/>
            <person name="Hibbett D."/>
            <person name="Martinez A.T."/>
            <person name="Grigoriev I.V."/>
        </authorList>
    </citation>
    <scope>NUCLEOTIDE SEQUENCE</scope>
    <source>
        <strain evidence="7">CBS 247.69</strain>
    </source>
</reference>
<dbReference type="InterPro" id="IPR007173">
    <property type="entry name" value="ALO_C"/>
</dbReference>
<dbReference type="PANTHER" id="PTHR43762:SF1">
    <property type="entry name" value="D-ARABINONO-1,4-LACTONE OXIDASE"/>
    <property type="match status" value="1"/>
</dbReference>
<protein>
    <recommendedName>
        <fullName evidence="2">D-arabinono-1,4-lactone oxidase</fullName>
        <ecNumber evidence="2">1.1.3.37</ecNumber>
    </recommendedName>
    <alternativeName>
        <fullName evidence="4">L-galactono-gamma-lactone oxidase</fullName>
    </alternativeName>
</protein>
<evidence type="ECO:0000256" key="1">
    <source>
        <dbReference type="ARBA" id="ARBA00005083"/>
    </source>
</evidence>
<dbReference type="InterPro" id="IPR036318">
    <property type="entry name" value="FAD-bd_PCMH-like_sf"/>
</dbReference>
<dbReference type="GO" id="GO:0003885">
    <property type="term" value="F:D-arabinono-1,4-lactone oxidase activity"/>
    <property type="evidence" value="ECO:0007669"/>
    <property type="project" value="UniProtKB-EC"/>
</dbReference>
<dbReference type="OrthoDB" id="371463at2759"/>
<dbReference type="EMBL" id="MU150245">
    <property type="protein sequence ID" value="KAF9465801.1"/>
    <property type="molecule type" value="Genomic_DNA"/>
</dbReference>
<keyword evidence="5" id="KW-0812">Transmembrane</keyword>
<dbReference type="InterPro" id="IPR010031">
    <property type="entry name" value="FAD_lactone_oxidase-like"/>
</dbReference>
<dbReference type="PROSITE" id="PS51387">
    <property type="entry name" value="FAD_PCMH"/>
    <property type="match status" value="1"/>
</dbReference>
<feature type="transmembrane region" description="Helical" evidence="5">
    <location>
        <begin position="38"/>
        <end position="61"/>
    </location>
</feature>
<dbReference type="InterPro" id="IPR016169">
    <property type="entry name" value="FAD-bd_PCMH_sub2"/>
</dbReference>
<dbReference type="Pfam" id="PF04030">
    <property type="entry name" value="ALO"/>
    <property type="match status" value="1"/>
</dbReference>
<dbReference type="InterPro" id="IPR016166">
    <property type="entry name" value="FAD-bd_PCMH"/>
</dbReference>
<evidence type="ECO:0000313" key="8">
    <source>
        <dbReference type="Proteomes" id="UP000807353"/>
    </source>
</evidence>
<keyword evidence="3" id="KW-0560">Oxidoreductase</keyword>